<keyword evidence="3 6" id="KW-0812">Transmembrane</keyword>
<evidence type="ECO:0000256" key="2">
    <source>
        <dbReference type="ARBA" id="ARBA00022475"/>
    </source>
</evidence>
<dbReference type="Proteomes" id="UP001240171">
    <property type="component" value="Unassembled WGS sequence"/>
</dbReference>
<dbReference type="PANTHER" id="PTHR23513">
    <property type="entry name" value="INTEGRAL MEMBRANE EFFLUX PROTEIN-RELATED"/>
    <property type="match status" value="1"/>
</dbReference>
<dbReference type="InterPro" id="IPR036259">
    <property type="entry name" value="MFS_trans_sf"/>
</dbReference>
<evidence type="ECO:0008006" key="9">
    <source>
        <dbReference type="Google" id="ProtNLM"/>
    </source>
</evidence>
<evidence type="ECO:0000256" key="5">
    <source>
        <dbReference type="ARBA" id="ARBA00023136"/>
    </source>
</evidence>
<comment type="subcellular location">
    <subcellularLocation>
        <location evidence="1">Cell membrane</location>
        <topology evidence="1">Multi-pass membrane protein</topology>
    </subcellularLocation>
</comment>
<sequence>MQGPSWLRQIRPDQETLLGWLISAIGVGSVLMIAVLNCFKSLSPEKGLGGECIYIGAGMGLLGCTQAGSAVWPILFLGGSIGIGNGLYMVTYNYMLQTETPLHLTGRVFSIQNMMMSCVMLIAPLLGGAADFPLWSKRRVLAGGAGHWRNWTGRPFLWSQDVARSKSV</sequence>
<feature type="transmembrane region" description="Helical" evidence="6">
    <location>
        <begin position="108"/>
        <end position="130"/>
    </location>
</feature>
<dbReference type="Gene3D" id="1.20.1250.20">
    <property type="entry name" value="MFS general substrate transporter like domains"/>
    <property type="match status" value="1"/>
</dbReference>
<dbReference type="EMBL" id="JAUQTB010000007">
    <property type="protein sequence ID" value="MDO7907340.1"/>
    <property type="molecule type" value="Genomic_DNA"/>
</dbReference>
<evidence type="ECO:0000256" key="4">
    <source>
        <dbReference type="ARBA" id="ARBA00022989"/>
    </source>
</evidence>
<reference evidence="7 8" key="1">
    <citation type="submission" date="2023-07" db="EMBL/GenBank/DDBJ databases">
        <title>Paenibacillus sp. JX-17 nov. isolated from soil.</title>
        <authorList>
            <person name="Wan Y."/>
            <person name="Liu B."/>
        </authorList>
    </citation>
    <scope>NUCLEOTIDE SEQUENCE [LARGE SCALE GENOMIC DNA]</scope>
    <source>
        <strain evidence="7 8">JX-17</strain>
    </source>
</reference>
<evidence type="ECO:0000313" key="8">
    <source>
        <dbReference type="Proteomes" id="UP001240171"/>
    </source>
</evidence>
<gene>
    <name evidence="7" type="ORF">Q5741_13085</name>
</gene>
<accession>A0ABT9CDJ6</accession>
<name>A0ABT9CDJ6_9BACL</name>
<keyword evidence="8" id="KW-1185">Reference proteome</keyword>
<organism evidence="7 8">
    <name type="scientific">Paenibacillus lacisoli</name>
    <dbReference type="NCBI Taxonomy" id="3064525"/>
    <lineage>
        <taxon>Bacteria</taxon>
        <taxon>Bacillati</taxon>
        <taxon>Bacillota</taxon>
        <taxon>Bacilli</taxon>
        <taxon>Bacillales</taxon>
        <taxon>Paenibacillaceae</taxon>
        <taxon>Paenibacillus</taxon>
    </lineage>
</organism>
<evidence type="ECO:0000313" key="7">
    <source>
        <dbReference type="EMBL" id="MDO7907340.1"/>
    </source>
</evidence>
<comment type="caution">
    <text evidence="7">The sequence shown here is derived from an EMBL/GenBank/DDBJ whole genome shotgun (WGS) entry which is preliminary data.</text>
</comment>
<dbReference type="PANTHER" id="PTHR23513:SF11">
    <property type="entry name" value="STAPHYLOFERRIN A TRANSPORTER"/>
    <property type="match status" value="1"/>
</dbReference>
<evidence type="ECO:0000256" key="3">
    <source>
        <dbReference type="ARBA" id="ARBA00022692"/>
    </source>
</evidence>
<keyword evidence="2" id="KW-1003">Cell membrane</keyword>
<keyword evidence="4 6" id="KW-1133">Transmembrane helix</keyword>
<dbReference type="SUPFAM" id="SSF103473">
    <property type="entry name" value="MFS general substrate transporter"/>
    <property type="match status" value="1"/>
</dbReference>
<dbReference type="RefSeq" id="WP_305024552.1">
    <property type="nucleotide sequence ID" value="NZ_JAUQTB010000007.1"/>
</dbReference>
<evidence type="ECO:0000256" key="1">
    <source>
        <dbReference type="ARBA" id="ARBA00004651"/>
    </source>
</evidence>
<proteinExistence type="predicted"/>
<feature type="transmembrane region" description="Helical" evidence="6">
    <location>
        <begin position="74"/>
        <end position="96"/>
    </location>
</feature>
<feature type="transmembrane region" description="Helical" evidence="6">
    <location>
        <begin position="20"/>
        <end position="39"/>
    </location>
</feature>
<evidence type="ECO:0000256" key="6">
    <source>
        <dbReference type="SAM" id="Phobius"/>
    </source>
</evidence>
<keyword evidence="5 6" id="KW-0472">Membrane</keyword>
<protein>
    <recommendedName>
        <fullName evidence="9">MFS transporter</fullName>
    </recommendedName>
</protein>